<keyword evidence="2" id="KW-1185">Reference proteome</keyword>
<dbReference type="AlphaFoldDB" id="A0A6C1B094"/>
<reference evidence="1 2" key="1">
    <citation type="submission" date="2020-02" db="EMBL/GenBank/DDBJ databases">
        <title>Nitrogenibacter mangrovi gen. nov., sp. nov. isolated from mangrove sediment, a denitrifying betaproteobacterium.</title>
        <authorList>
            <person name="Liao H."/>
            <person name="Tian Y."/>
        </authorList>
    </citation>
    <scope>NUCLEOTIDE SEQUENCE [LARGE SCALE GENOMIC DNA]</scope>
    <source>
        <strain evidence="1 2">M9-3-2</strain>
    </source>
</reference>
<dbReference type="Pfam" id="PF11227">
    <property type="entry name" value="DUF3025"/>
    <property type="match status" value="1"/>
</dbReference>
<dbReference type="Proteomes" id="UP000501991">
    <property type="component" value="Chromosome"/>
</dbReference>
<evidence type="ECO:0000313" key="2">
    <source>
        <dbReference type="Proteomes" id="UP000501991"/>
    </source>
</evidence>
<evidence type="ECO:0000313" key="1">
    <source>
        <dbReference type="EMBL" id="QID17026.1"/>
    </source>
</evidence>
<sequence>MSAVPDYLQPAALARRPLYAPLATLLAACGERLPSLMQLNQAIGAAGEVRSGRGVPVRFVAPGAHELPYEHAVFDASDVETRPDNWHDFFNALVWAAFPRAKAALNARHMHELTLARAMGRKGRGAVRDALTQFDECGLVVLGACPELLEALTRHAWAEVFWHSRAALLDSTRFILFGHASYDQLRTPFPGLCAKALYLSVPEPVVRAPVETQVALVDTWLARYLGTVDDALSPRRFAPLPLLGIPDVVRENARRGYYADAAQFRPLGDRAPVPVHDWRPRLVEAL</sequence>
<proteinExistence type="predicted"/>
<dbReference type="RefSeq" id="WP_173764193.1">
    <property type="nucleotide sequence ID" value="NZ_CP048836.1"/>
</dbReference>
<dbReference type="KEGG" id="azq:G3580_04835"/>
<organism evidence="1 2">
    <name type="scientific">Nitrogeniibacter mangrovi</name>
    <dbReference type="NCBI Taxonomy" id="2016596"/>
    <lineage>
        <taxon>Bacteria</taxon>
        <taxon>Pseudomonadati</taxon>
        <taxon>Pseudomonadota</taxon>
        <taxon>Betaproteobacteria</taxon>
        <taxon>Rhodocyclales</taxon>
        <taxon>Zoogloeaceae</taxon>
        <taxon>Nitrogeniibacter</taxon>
    </lineage>
</organism>
<name>A0A6C1B094_9RHOO</name>
<accession>A0A6C1B094</accession>
<dbReference type="EMBL" id="CP048836">
    <property type="protein sequence ID" value="QID17026.1"/>
    <property type="molecule type" value="Genomic_DNA"/>
</dbReference>
<gene>
    <name evidence="1" type="ORF">G3580_04835</name>
</gene>
<protein>
    <submittedName>
        <fullName evidence="1">DUF3025 domain-containing protein</fullName>
    </submittedName>
</protein>
<dbReference type="InterPro" id="IPR021390">
    <property type="entry name" value="DUF3025"/>
</dbReference>